<gene>
    <name evidence="4" type="primary">chiA_1</name>
    <name evidence="4" type="ORF">Fuma_00444</name>
</gene>
<keyword evidence="2" id="KW-1133">Transmembrane helix</keyword>
<dbReference type="AlphaFoldDB" id="A0A1P8W9Y9"/>
<evidence type="ECO:0000313" key="5">
    <source>
        <dbReference type="Proteomes" id="UP000187735"/>
    </source>
</evidence>
<evidence type="ECO:0000313" key="4">
    <source>
        <dbReference type="EMBL" id="APZ90860.1"/>
    </source>
</evidence>
<feature type="domain" description="Cadherin" evidence="3">
    <location>
        <begin position="587"/>
        <end position="701"/>
    </location>
</feature>
<dbReference type="Gene3D" id="2.60.40.60">
    <property type="entry name" value="Cadherins"/>
    <property type="match status" value="7"/>
</dbReference>
<dbReference type="InterPro" id="IPR002126">
    <property type="entry name" value="Cadherin-like_dom"/>
</dbReference>
<keyword evidence="4" id="KW-0326">Glycosidase</keyword>
<sequence>MKQAAKNNSAQVESFEPMILMSASAADVTGTDGDDVLVAYYNGQSADGLDGDDKLIGLGGDNVLHGGDGNDRFITISGTNVVDGGEGEDTLQFLNYDVSDFNIIDRGDGIIEISNAQQTTLVSNVEVVQFLDQLFLIDDLLNGSNNAPTIADPDSPYLQINENETFVVDVNADDLDGDTLTYAINGGADSALFQIDANTGELSFINAPDFENPLDHNGDNVYDVTVVVSDGQATVEKTLWVTVNDVNEGGGNNAPSFTNITEGQMIEVVENTIQVIDADAQDPDGDTLTYSFSDALGTPGSGVNEDTASFNIDPATGELTFINAPDFENPGDADGDNIYHVTLVVSDGNGGVQERNVVVKVLDENEGTNNAPYFTNVEEGEIVTVPENTTLVGDADGTDPDGDAVTYSIAGGADAALFTVDANTGVVSFINAPDFENPGDADGDNDYQITLRISDGSLSQDRNVVVRVTDRSDEGGFNRAPYFTNVEEGEIVTVPENTTLVGDADGTDPDGDAVTYSIAGGADAALFTVNAQTGVVSFINAPDFENPGDADGNNNYQITLRISDGSLSQNRDVTVRVTDRNDGGGSNNAPYFTNVEQNEVVTVPENTTLVGDADGTDPDGDAVTYSIVGGADAALFTVNAQTGVVSFINAPDFENPGDADGNNNYQITLRISDGSLSQDRDVTVRVTDRNDGGGSNNAPYFTNVEQNEVVTVPENTTLVGDADGTDPDGDAVTYSIVGGADAALFTVNAQTGVVSFINAPDFENPGDADGNNNYQITLRISDGSLSQDRDVTVRVTDRNDGGGTGGNNTPYFLNVQQGEVVWHRENELFVGDADAYDADGDQLTYSIVGGADASLFAIDSQSGRLYFINSPDFENPSDANGDNNYELTLRVSDGQSYQNRSVSVAVENVKEGGHGHHGGKKKGY</sequence>
<feature type="domain" description="Cadherin" evidence="3">
    <location>
        <begin position="478"/>
        <end position="592"/>
    </location>
</feature>
<dbReference type="SMART" id="SM00112">
    <property type="entry name" value="CA"/>
    <property type="match status" value="7"/>
</dbReference>
<dbReference type="EC" id="3.2.1.14" evidence="4"/>
<dbReference type="SUPFAM" id="SSF51120">
    <property type="entry name" value="beta-Roll"/>
    <property type="match status" value="1"/>
</dbReference>
<feature type="domain" description="Cadherin" evidence="3">
    <location>
        <begin position="165"/>
        <end position="257"/>
    </location>
</feature>
<keyword evidence="5" id="KW-1185">Reference proteome</keyword>
<proteinExistence type="predicted"/>
<dbReference type="GO" id="GO:0008843">
    <property type="term" value="F:endochitinase activity"/>
    <property type="evidence" value="ECO:0007669"/>
    <property type="project" value="UniProtKB-EC"/>
</dbReference>
<evidence type="ECO:0000256" key="1">
    <source>
        <dbReference type="ARBA" id="ARBA00022692"/>
    </source>
</evidence>
<dbReference type="GO" id="GO:0007156">
    <property type="term" value="P:homophilic cell adhesion via plasma membrane adhesion molecules"/>
    <property type="evidence" value="ECO:0007669"/>
    <property type="project" value="InterPro"/>
</dbReference>
<dbReference type="GO" id="GO:0005509">
    <property type="term" value="F:calcium ion binding"/>
    <property type="evidence" value="ECO:0007669"/>
    <property type="project" value="InterPro"/>
</dbReference>
<evidence type="ECO:0000256" key="2">
    <source>
        <dbReference type="ARBA" id="ARBA00022989"/>
    </source>
</evidence>
<dbReference type="Proteomes" id="UP000187735">
    <property type="component" value="Chromosome"/>
</dbReference>
<keyword evidence="1" id="KW-0812">Transmembrane</keyword>
<dbReference type="Pfam" id="PF17963">
    <property type="entry name" value="Big_9"/>
    <property type="match status" value="1"/>
</dbReference>
<dbReference type="SUPFAM" id="SSF49313">
    <property type="entry name" value="Cadherin-like"/>
    <property type="match status" value="7"/>
</dbReference>
<feature type="domain" description="Cadherin" evidence="3">
    <location>
        <begin position="252"/>
        <end position="374"/>
    </location>
</feature>
<feature type="domain" description="Cadherin" evidence="3">
    <location>
        <begin position="696"/>
        <end position="812"/>
    </location>
</feature>
<dbReference type="InterPro" id="IPR015919">
    <property type="entry name" value="Cadherin-like_sf"/>
</dbReference>
<feature type="domain" description="Cadherin" evidence="3">
    <location>
        <begin position="814"/>
        <end position="924"/>
    </location>
</feature>
<keyword evidence="2" id="KW-0472">Membrane</keyword>
<dbReference type="OrthoDB" id="254354at2"/>
<dbReference type="PANTHER" id="PTHR24026:SF126">
    <property type="entry name" value="PROTOCADHERIN FAT 4"/>
    <property type="match status" value="1"/>
</dbReference>
<organism evidence="4 5">
    <name type="scientific">Fuerstiella marisgermanici</name>
    <dbReference type="NCBI Taxonomy" id="1891926"/>
    <lineage>
        <taxon>Bacteria</taxon>
        <taxon>Pseudomonadati</taxon>
        <taxon>Planctomycetota</taxon>
        <taxon>Planctomycetia</taxon>
        <taxon>Planctomycetales</taxon>
        <taxon>Planctomycetaceae</taxon>
        <taxon>Fuerstiella</taxon>
    </lineage>
</organism>
<dbReference type="PANTHER" id="PTHR24026">
    <property type="entry name" value="FAT ATYPICAL CADHERIN-RELATED"/>
    <property type="match status" value="1"/>
</dbReference>
<protein>
    <submittedName>
        <fullName evidence="4">Chitinase A</fullName>
        <ecNumber evidence="4">3.2.1.14</ecNumber>
    </submittedName>
</protein>
<keyword evidence="4" id="KW-0378">Hydrolase</keyword>
<dbReference type="PROSITE" id="PS50268">
    <property type="entry name" value="CADHERIN_2"/>
    <property type="match status" value="7"/>
</dbReference>
<dbReference type="STRING" id="1891926.Fuma_00444"/>
<reference evidence="4 5" key="1">
    <citation type="journal article" date="2016" name="Front. Microbiol.">
        <title>Fuerstia marisgermanicae gen. nov., sp. nov., an Unusual Member of the Phylum Planctomycetes from the German Wadden Sea.</title>
        <authorList>
            <person name="Kohn T."/>
            <person name="Heuer A."/>
            <person name="Jogler M."/>
            <person name="Vollmers J."/>
            <person name="Boedeker C."/>
            <person name="Bunk B."/>
            <person name="Rast P."/>
            <person name="Borchert D."/>
            <person name="Glockner I."/>
            <person name="Freese H.M."/>
            <person name="Klenk H.P."/>
            <person name="Overmann J."/>
            <person name="Kaster A.K."/>
            <person name="Rohde M."/>
            <person name="Wiegand S."/>
            <person name="Jogler C."/>
        </authorList>
    </citation>
    <scope>NUCLEOTIDE SEQUENCE [LARGE SCALE GENOMIC DNA]</scope>
    <source>
        <strain evidence="4 5">NH11</strain>
    </source>
</reference>
<dbReference type="RefSeq" id="WP_077022694.1">
    <property type="nucleotide sequence ID" value="NZ_CP017641.1"/>
</dbReference>
<evidence type="ECO:0000259" key="3">
    <source>
        <dbReference type="PROSITE" id="PS50268"/>
    </source>
</evidence>
<dbReference type="CDD" id="cd11304">
    <property type="entry name" value="Cadherin_repeat"/>
    <property type="match status" value="7"/>
</dbReference>
<dbReference type="GO" id="GO:0005886">
    <property type="term" value="C:plasma membrane"/>
    <property type="evidence" value="ECO:0007669"/>
    <property type="project" value="UniProtKB-SubCell"/>
</dbReference>
<dbReference type="InterPro" id="IPR011049">
    <property type="entry name" value="Serralysin-like_metalloprot_C"/>
</dbReference>
<name>A0A1P8W9Y9_9PLAN</name>
<accession>A0A1P8W9Y9</accession>
<dbReference type="KEGG" id="fmr:Fuma_00444"/>
<dbReference type="EMBL" id="CP017641">
    <property type="protein sequence ID" value="APZ90860.1"/>
    <property type="molecule type" value="Genomic_DNA"/>
</dbReference>
<feature type="domain" description="Cadherin" evidence="3">
    <location>
        <begin position="369"/>
        <end position="483"/>
    </location>
</feature>